<evidence type="ECO:0000259" key="2">
    <source>
        <dbReference type="Pfam" id="PF01755"/>
    </source>
</evidence>
<dbReference type="EMBL" id="CAUYUJ010020715">
    <property type="protein sequence ID" value="CAK0900038.1"/>
    <property type="molecule type" value="Genomic_DNA"/>
</dbReference>
<gene>
    <name evidence="3" type="ORF">PCOR1329_LOCUS77436</name>
</gene>
<evidence type="ECO:0000256" key="1">
    <source>
        <dbReference type="SAM" id="MobiDB-lite"/>
    </source>
</evidence>
<feature type="compositionally biased region" description="Low complexity" evidence="1">
    <location>
        <begin position="1"/>
        <end position="13"/>
    </location>
</feature>
<dbReference type="Pfam" id="PF01755">
    <property type="entry name" value="Glyco_transf_25"/>
    <property type="match status" value="1"/>
</dbReference>
<dbReference type="InterPro" id="IPR002654">
    <property type="entry name" value="Glyco_trans_25"/>
</dbReference>
<proteinExistence type="predicted"/>
<evidence type="ECO:0000313" key="3">
    <source>
        <dbReference type="EMBL" id="CAK0900038.1"/>
    </source>
</evidence>
<keyword evidence="4" id="KW-1185">Reference proteome</keyword>
<organism evidence="3 4">
    <name type="scientific">Prorocentrum cordatum</name>
    <dbReference type="NCBI Taxonomy" id="2364126"/>
    <lineage>
        <taxon>Eukaryota</taxon>
        <taxon>Sar</taxon>
        <taxon>Alveolata</taxon>
        <taxon>Dinophyceae</taxon>
        <taxon>Prorocentrales</taxon>
        <taxon>Prorocentraceae</taxon>
        <taxon>Prorocentrum</taxon>
    </lineage>
</organism>
<evidence type="ECO:0000313" key="4">
    <source>
        <dbReference type="Proteomes" id="UP001189429"/>
    </source>
</evidence>
<accession>A0ABN9XLD3</accession>
<dbReference type="CDD" id="cd06532">
    <property type="entry name" value="Glyco_transf_25"/>
    <property type="match status" value="1"/>
</dbReference>
<protein>
    <recommendedName>
        <fullName evidence="2">Glycosyl transferase family 25 domain-containing protein</fullName>
    </recommendedName>
</protein>
<sequence>MSAAQASAQAAGRGDARSRSPPRPSAPHEALQGLKALMLGLDRRPDRRERCEAMLRKELPWLQFEFFPATDGKADTISDEEVAPTWNTKRNALYGNYEDVFDKGKNLLYSAKQFQDPGVVYKFSPGERGCAHSHRRMWARVAEASAPVLILEDDVQLVFERSCGGTSSGNTFTERLKLAMPEAERKSAEVLYLGWSGFKDGNFLHTKKTRGRKSAVVRKAEYVWTTVAYVLWPAGARKLLERATPLDQPVDNFMAWEAREGRLASYVVLDEGEGSDTYSGGIVAQVDFTGDSDIKKSDGGEQDDDPAEFLAERASAAAGA</sequence>
<dbReference type="Proteomes" id="UP001189429">
    <property type="component" value="Unassembled WGS sequence"/>
</dbReference>
<feature type="domain" description="Glycosyl transferase family 25" evidence="2">
    <location>
        <begin position="36"/>
        <end position="254"/>
    </location>
</feature>
<reference evidence="3" key="1">
    <citation type="submission" date="2023-10" db="EMBL/GenBank/DDBJ databases">
        <authorList>
            <person name="Chen Y."/>
            <person name="Shah S."/>
            <person name="Dougan E. K."/>
            <person name="Thang M."/>
            <person name="Chan C."/>
        </authorList>
    </citation>
    <scope>NUCLEOTIDE SEQUENCE [LARGE SCALE GENOMIC DNA]</scope>
</reference>
<feature type="region of interest" description="Disordered" evidence="1">
    <location>
        <begin position="1"/>
        <end position="30"/>
    </location>
</feature>
<name>A0ABN9XLD3_9DINO</name>
<comment type="caution">
    <text evidence="3">The sequence shown here is derived from an EMBL/GenBank/DDBJ whole genome shotgun (WGS) entry which is preliminary data.</text>
</comment>